<evidence type="ECO:0000313" key="1">
    <source>
        <dbReference type="EMBL" id="WAS90470.1"/>
    </source>
</evidence>
<organism evidence="1 2">
    <name type="scientific">Nannocystis punicea</name>
    <dbReference type="NCBI Taxonomy" id="2995304"/>
    <lineage>
        <taxon>Bacteria</taxon>
        <taxon>Pseudomonadati</taxon>
        <taxon>Myxococcota</taxon>
        <taxon>Polyangia</taxon>
        <taxon>Nannocystales</taxon>
        <taxon>Nannocystaceae</taxon>
        <taxon>Nannocystis</taxon>
    </lineage>
</organism>
<proteinExistence type="predicted"/>
<sequence>MAARHIHQEREGFTFLTPRDKIQELALYSVSDDYFTVRKSLGLTVG</sequence>
<keyword evidence="2" id="KW-1185">Reference proteome</keyword>
<name>A0ABY7GU94_9BACT</name>
<reference evidence="1" key="1">
    <citation type="submission" date="2022-11" db="EMBL/GenBank/DDBJ databases">
        <title>Minimal conservation of predation-associated metabolite biosynthetic gene clusters underscores biosynthetic potential of Myxococcota including descriptions for ten novel species: Archangium lansinium sp. nov., Myxococcus landrumus sp. nov., Nannocystis bai.</title>
        <authorList>
            <person name="Ahearne A."/>
            <person name="Stevens C."/>
            <person name="Dowd S."/>
        </authorList>
    </citation>
    <scope>NUCLEOTIDE SEQUENCE</scope>
    <source>
        <strain evidence="1">Fl3</strain>
    </source>
</reference>
<evidence type="ECO:0000313" key="2">
    <source>
        <dbReference type="Proteomes" id="UP001164459"/>
    </source>
</evidence>
<dbReference type="EMBL" id="CP114040">
    <property type="protein sequence ID" value="WAS90470.1"/>
    <property type="molecule type" value="Genomic_DNA"/>
</dbReference>
<dbReference type="RefSeq" id="WP_269032797.1">
    <property type="nucleotide sequence ID" value="NZ_CP114040.1"/>
</dbReference>
<accession>A0ABY7GU94</accession>
<dbReference type="Proteomes" id="UP001164459">
    <property type="component" value="Chromosome"/>
</dbReference>
<evidence type="ECO:0008006" key="3">
    <source>
        <dbReference type="Google" id="ProtNLM"/>
    </source>
</evidence>
<protein>
    <recommendedName>
        <fullName evidence="3">Transposase</fullName>
    </recommendedName>
</protein>
<gene>
    <name evidence="1" type="ORF">O0S08_30140</name>
</gene>